<dbReference type="InterPro" id="IPR039809">
    <property type="entry name" value="Chemokine_b/g/d"/>
</dbReference>
<sequence length="98" mass="11071">MSSLAFVSLLLVAIMASTVSSNGAVASCCLTTSNTQVRRENLIRYYVQVRPQCPMHAVVFTTITFKRICADPDRVWTKTSMAFIDGKNYSQQHRSHRR</sequence>
<evidence type="ECO:0000259" key="11">
    <source>
        <dbReference type="SMART" id="SM00199"/>
    </source>
</evidence>
<gene>
    <name evidence="12" type="primary">LOC115572951</name>
</gene>
<keyword evidence="6 10" id="KW-0732">Signal</keyword>
<feature type="chain" id="PRO_5025705560" description="C-C motif chemokine" evidence="10">
    <location>
        <begin position="21"/>
        <end position="98"/>
    </location>
</feature>
<feature type="domain" description="Chemokine interleukin-8-like" evidence="11">
    <location>
        <begin position="25"/>
        <end position="84"/>
    </location>
</feature>
<evidence type="ECO:0000256" key="2">
    <source>
        <dbReference type="ARBA" id="ARBA00010868"/>
    </source>
</evidence>
<name>A0A671YYH9_SPAAU</name>
<dbReference type="GO" id="GO:0006954">
    <property type="term" value="P:inflammatory response"/>
    <property type="evidence" value="ECO:0007669"/>
    <property type="project" value="UniProtKB-KW"/>
</dbReference>
<dbReference type="GO" id="GO:0006955">
    <property type="term" value="P:immune response"/>
    <property type="evidence" value="ECO:0007669"/>
    <property type="project" value="InterPro"/>
</dbReference>
<keyword evidence="3 10" id="KW-0145">Chemotaxis</keyword>
<protein>
    <recommendedName>
        <fullName evidence="10">C-C motif chemokine</fullName>
    </recommendedName>
</protein>
<dbReference type="AlphaFoldDB" id="A0A671YYH9"/>
<evidence type="ECO:0000256" key="7">
    <source>
        <dbReference type="ARBA" id="ARBA00023157"/>
    </source>
</evidence>
<dbReference type="PANTHER" id="PTHR12015:SF111">
    <property type="entry name" value="C-C MOTIF CHEMOKINE 17"/>
    <property type="match status" value="1"/>
</dbReference>
<evidence type="ECO:0000256" key="1">
    <source>
        <dbReference type="ARBA" id="ARBA00004613"/>
    </source>
</evidence>
<dbReference type="OrthoDB" id="9930747at2759"/>
<evidence type="ECO:0000313" key="13">
    <source>
        <dbReference type="Proteomes" id="UP000472265"/>
    </source>
</evidence>
<dbReference type="GO" id="GO:0005615">
    <property type="term" value="C:extracellular space"/>
    <property type="evidence" value="ECO:0007669"/>
    <property type="project" value="UniProtKB-KW"/>
</dbReference>
<comment type="function">
    <text evidence="9">Chemokine, which displays chemotactic activity for T lymphocytes, preferentially Th2 cells, but not monocytes or granulocytes. Therefore plays an important role in a wide range of inflammatory and immunological processes. Acts by binding to CCR4 at T-cell surface. Mediates GM-CSF/CSF2-driven pain and inflammation. In the brain, required to maintain the typical, highly branched morphology of hippocampal microglia under homeostatic conditions. May be important for the appropriate adaptation of microglial morphology and synaptic plasticity to acute lipopolysaccharide (LPS)-induced neuroinflammation. Plays a role in wound healing, mainly by inducing fibroblast migration into the wound.</text>
</comment>
<dbReference type="OMA" id="VKGIRIC"/>
<reference evidence="12" key="1">
    <citation type="submission" date="2021-04" db="EMBL/GenBank/DDBJ databases">
        <authorList>
            <consortium name="Wellcome Sanger Institute Data Sharing"/>
        </authorList>
    </citation>
    <scope>NUCLEOTIDE SEQUENCE [LARGE SCALE GENOMIC DNA]</scope>
</reference>
<evidence type="ECO:0000256" key="4">
    <source>
        <dbReference type="ARBA" id="ARBA00022514"/>
    </source>
</evidence>
<dbReference type="PANTHER" id="PTHR12015">
    <property type="entry name" value="SMALL INDUCIBLE CYTOKINE A"/>
    <property type="match status" value="1"/>
</dbReference>
<dbReference type="GO" id="GO:0008009">
    <property type="term" value="F:chemokine activity"/>
    <property type="evidence" value="ECO:0007669"/>
    <property type="project" value="InterPro"/>
</dbReference>
<comment type="similarity">
    <text evidence="2 10">Belongs to the intercrine beta (chemokine CC) family.</text>
</comment>
<reference evidence="12" key="3">
    <citation type="submission" date="2025-09" db="UniProtKB">
        <authorList>
            <consortium name="Ensembl"/>
        </authorList>
    </citation>
    <scope>IDENTIFICATION</scope>
</reference>
<comment type="subcellular location">
    <subcellularLocation>
        <location evidence="1 10">Secreted</location>
    </subcellularLocation>
</comment>
<keyword evidence="4 10" id="KW-0202">Cytokine</keyword>
<dbReference type="Proteomes" id="UP000472265">
    <property type="component" value="Chromosome 21"/>
</dbReference>
<keyword evidence="8" id="KW-0395">Inflammatory response</keyword>
<proteinExistence type="inferred from homology"/>
<dbReference type="SUPFAM" id="SSF54117">
    <property type="entry name" value="Interleukin 8-like chemokines"/>
    <property type="match status" value="1"/>
</dbReference>
<evidence type="ECO:0000256" key="3">
    <source>
        <dbReference type="ARBA" id="ARBA00022500"/>
    </source>
</evidence>
<evidence type="ECO:0000313" key="12">
    <source>
        <dbReference type="Ensembl" id="ENSSAUP00010067454.1"/>
    </source>
</evidence>
<evidence type="ECO:0000256" key="5">
    <source>
        <dbReference type="ARBA" id="ARBA00022525"/>
    </source>
</evidence>
<dbReference type="Gene3D" id="2.40.50.40">
    <property type="match status" value="1"/>
</dbReference>
<evidence type="ECO:0000256" key="9">
    <source>
        <dbReference type="ARBA" id="ARBA00046039"/>
    </source>
</evidence>
<dbReference type="GeneID" id="115572951"/>
<dbReference type="InterPro" id="IPR000827">
    <property type="entry name" value="Chemokine_CC_CS"/>
</dbReference>
<keyword evidence="7" id="KW-1015">Disulfide bond</keyword>
<dbReference type="Pfam" id="PF00048">
    <property type="entry name" value="IL8"/>
    <property type="match status" value="1"/>
</dbReference>
<keyword evidence="5 10" id="KW-0964">Secreted</keyword>
<dbReference type="InterPro" id="IPR001811">
    <property type="entry name" value="Chemokine_IL8-like_dom"/>
</dbReference>
<dbReference type="Ensembl" id="ENSSAUT00010070614.1">
    <property type="protein sequence ID" value="ENSSAUP00010067454.1"/>
    <property type="gene ID" value="ENSSAUG00010026822.1"/>
</dbReference>
<organism evidence="12 13">
    <name type="scientific">Sparus aurata</name>
    <name type="common">Gilthead sea bream</name>
    <dbReference type="NCBI Taxonomy" id="8175"/>
    <lineage>
        <taxon>Eukaryota</taxon>
        <taxon>Metazoa</taxon>
        <taxon>Chordata</taxon>
        <taxon>Craniata</taxon>
        <taxon>Vertebrata</taxon>
        <taxon>Euteleostomi</taxon>
        <taxon>Actinopterygii</taxon>
        <taxon>Neopterygii</taxon>
        <taxon>Teleostei</taxon>
        <taxon>Neoteleostei</taxon>
        <taxon>Acanthomorphata</taxon>
        <taxon>Eupercaria</taxon>
        <taxon>Spariformes</taxon>
        <taxon>Sparidae</taxon>
        <taxon>Sparus</taxon>
    </lineage>
</organism>
<dbReference type="RefSeq" id="XP_030259339.1">
    <property type="nucleotide sequence ID" value="XM_030403479.1"/>
</dbReference>
<keyword evidence="13" id="KW-1185">Reference proteome</keyword>
<evidence type="ECO:0000256" key="8">
    <source>
        <dbReference type="ARBA" id="ARBA00023198"/>
    </source>
</evidence>
<dbReference type="InterPro" id="IPR036048">
    <property type="entry name" value="Interleukin_8-like_sf"/>
</dbReference>
<dbReference type="InParanoid" id="A0A671YYH9"/>
<accession>A0A671YYH9</accession>
<dbReference type="SMART" id="SM00199">
    <property type="entry name" value="SCY"/>
    <property type="match status" value="1"/>
</dbReference>
<reference evidence="12" key="2">
    <citation type="submission" date="2025-08" db="UniProtKB">
        <authorList>
            <consortium name="Ensembl"/>
        </authorList>
    </citation>
    <scope>IDENTIFICATION</scope>
</reference>
<feature type="signal peptide" evidence="10">
    <location>
        <begin position="1"/>
        <end position="20"/>
    </location>
</feature>
<dbReference type="GeneTree" id="ENSGT00990000203766"/>
<dbReference type="PROSITE" id="PS00472">
    <property type="entry name" value="SMALL_CYTOKINES_CC"/>
    <property type="match status" value="1"/>
</dbReference>
<evidence type="ECO:0000256" key="6">
    <source>
        <dbReference type="ARBA" id="ARBA00022729"/>
    </source>
</evidence>
<evidence type="ECO:0000256" key="10">
    <source>
        <dbReference type="RuleBase" id="RU361150"/>
    </source>
</evidence>